<organism evidence="1 2">
    <name type="scientific">Candidatus Vagococcus giribetii</name>
    <dbReference type="NCBI Taxonomy" id="2230876"/>
    <lineage>
        <taxon>Bacteria</taxon>
        <taxon>Bacillati</taxon>
        <taxon>Bacillota</taxon>
        <taxon>Bacilli</taxon>
        <taxon>Lactobacillales</taxon>
        <taxon>Enterococcaceae</taxon>
        <taxon>Vagococcus</taxon>
    </lineage>
</organism>
<protein>
    <recommendedName>
        <fullName evidence="3">YopX protein domain-containing protein</fullName>
    </recommendedName>
</protein>
<evidence type="ECO:0000313" key="1">
    <source>
        <dbReference type="EMBL" id="MBO0477930.1"/>
    </source>
</evidence>
<accession>A0ABS3HW47</accession>
<evidence type="ECO:0008006" key="3">
    <source>
        <dbReference type="Google" id="ProtNLM"/>
    </source>
</evidence>
<reference evidence="1 2" key="1">
    <citation type="submission" date="2021-03" db="EMBL/GenBank/DDBJ databases">
        <title>Enterococcal diversity collection.</title>
        <authorList>
            <person name="Gilmore M.S."/>
            <person name="Schwartzman J."/>
            <person name="Van Tyne D."/>
            <person name="Martin M."/>
            <person name="Earl A.M."/>
            <person name="Manson A.L."/>
            <person name="Straub T."/>
            <person name="Salamzade R."/>
            <person name="Saavedra J."/>
            <person name="Lebreton F."/>
            <person name="Prichula J."/>
            <person name="Schaufler K."/>
            <person name="Gaca A."/>
            <person name="Sgardioli B."/>
            <person name="Wagenaar J."/>
            <person name="Strong T."/>
        </authorList>
    </citation>
    <scope>NUCLEOTIDE SEQUENCE [LARGE SCALE GENOMIC DNA]</scope>
    <source>
        <strain evidence="1 2">DIV0080</strain>
    </source>
</reference>
<comment type="caution">
    <text evidence="1">The sequence shown here is derived from an EMBL/GenBank/DDBJ whole genome shotgun (WGS) entry which is preliminary data.</text>
</comment>
<proteinExistence type="predicted"/>
<dbReference type="Proteomes" id="UP000664857">
    <property type="component" value="Unassembled WGS sequence"/>
</dbReference>
<evidence type="ECO:0000313" key="2">
    <source>
        <dbReference type="Proteomes" id="UP000664857"/>
    </source>
</evidence>
<keyword evidence="2" id="KW-1185">Reference proteome</keyword>
<sequence>MSFTEMEGAAFDRWKTKLTDEPVEIAYDWQNQPLYEGDICYQTDDGYVLEDDIFQYIQTLEKEALLEILSNMNNEDIIIAAGMEVVKSLWE</sequence>
<gene>
    <name evidence="1" type="ORF">DOK76_12725</name>
</gene>
<name>A0ABS3HW47_9ENTE</name>
<dbReference type="RefSeq" id="WP_206968346.1">
    <property type="nucleotide sequence ID" value="NZ_JAFLVX010000041.1"/>
</dbReference>
<dbReference type="EMBL" id="JAFLVX010000041">
    <property type="protein sequence ID" value="MBO0477930.1"/>
    <property type="molecule type" value="Genomic_DNA"/>
</dbReference>